<dbReference type="Proteomes" id="UP000250275">
    <property type="component" value="Unassembled WGS sequence"/>
</dbReference>
<evidence type="ECO:0000256" key="1">
    <source>
        <dbReference type="SAM" id="MobiDB-lite"/>
    </source>
</evidence>
<dbReference type="AlphaFoldDB" id="A0A310SQB3"/>
<evidence type="ECO:0000313" key="3">
    <source>
        <dbReference type="Proteomes" id="UP000250275"/>
    </source>
</evidence>
<name>A0A310SQB3_9HYME</name>
<organism evidence="2 3">
    <name type="scientific">Eufriesea mexicana</name>
    <dbReference type="NCBI Taxonomy" id="516756"/>
    <lineage>
        <taxon>Eukaryota</taxon>
        <taxon>Metazoa</taxon>
        <taxon>Ecdysozoa</taxon>
        <taxon>Arthropoda</taxon>
        <taxon>Hexapoda</taxon>
        <taxon>Insecta</taxon>
        <taxon>Pterygota</taxon>
        <taxon>Neoptera</taxon>
        <taxon>Endopterygota</taxon>
        <taxon>Hymenoptera</taxon>
        <taxon>Apocrita</taxon>
        <taxon>Aculeata</taxon>
        <taxon>Apoidea</taxon>
        <taxon>Anthophila</taxon>
        <taxon>Apidae</taxon>
        <taxon>Eufriesea</taxon>
    </lineage>
</organism>
<dbReference type="EMBL" id="KQ760158">
    <property type="protein sequence ID" value="OAD61697.1"/>
    <property type="molecule type" value="Genomic_DNA"/>
</dbReference>
<accession>A0A310SQB3</accession>
<keyword evidence="3" id="KW-1185">Reference proteome</keyword>
<gene>
    <name evidence="2" type="ORF">WN48_10711</name>
</gene>
<protein>
    <submittedName>
        <fullName evidence="2">Uncharacterized protein</fullName>
    </submittedName>
</protein>
<sequence length="50" mass="5248">MTERKGVSVVEGKLVGNASNLTCFRKHRDGGKEDEAGAARNSAGTTLSLK</sequence>
<proteinExistence type="predicted"/>
<reference evidence="2 3" key="1">
    <citation type="submission" date="2015-07" db="EMBL/GenBank/DDBJ databases">
        <title>The genome of Eufriesea mexicana.</title>
        <authorList>
            <person name="Pan H."/>
            <person name="Kapheim K."/>
        </authorList>
    </citation>
    <scope>NUCLEOTIDE SEQUENCE [LARGE SCALE GENOMIC DNA]</scope>
    <source>
        <strain evidence="2">0111107269</strain>
        <tissue evidence="2">Whole body</tissue>
    </source>
</reference>
<feature type="region of interest" description="Disordered" evidence="1">
    <location>
        <begin position="25"/>
        <end position="50"/>
    </location>
</feature>
<evidence type="ECO:0000313" key="2">
    <source>
        <dbReference type="EMBL" id="OAD61697.1"/>
    </source>
</evidence>